<feature type="region of interest" description="Disordered" evidence="1">
    <location>
        <begin position="100"/>
        <end position="119"/>
    </location>
</feature>
<dbReference type="AlphaFoldDB" id="A0A2S2PX43"/>
<proteinExistence type="predicted"/>
<evidence type="ECO:0000313" key="2">
    <source>
        <dbReference type="EMBL" id="MBY69930.1"/>
    </source>
</evidence>
<dbReference type="EMBL" id="GGMS01000727">
    <property type="protein sequence ID" value="MBY69930.1"/>
    <property type="molecule type" value="Transcribed_RNA"/>
</dbReference>
<gene>
    <name evidence="2" type="ORF">g.131148</name>
</gene>
<evidence type="ECO:0000256" key="1">
    <source>
        <dbReference type="SAM" id="MobiDB-lite"/>
    </source>
</evidence>
<feature type="region of interest" description="Disordered" evidence="1">
    <location>
        <begin position="42"/>
        <end position="80"/>
    </location>
</feature>
<sequence>MHRYYIVSTCAERTTIYHDAHVNYTVHDLCSGINASVATRKHVEDGGEQQIPRSSSSAGDIFPPPLFTTTNDTAEPMHRHVPSLNPYGRRTMCHCHHRHTDTVPRGRQTVPHVHRTNDG</sequence>
<reference evidence="2" key="1">
    <citation type="submission" date="2018-04" db="EMBL/GenBank/DDBJ databases">
        <title>Transcriptome assembly of Sipha flava.</title>
        <authorList>
            <person name="Scully E.D."/>
            <person name="Geib S.M."/>
            <person name="Palmer N.A."/>
            <person name="Koch K."/>
            <person name="Bradshaw J."/>
            <person name="Heng-Moss T."/>
            <person name="Sarath G."/>
        </authorList>
    </citation>
    <scope>NUCLEOTIDE SEQUENCE</scope>
</reference>
<name>A0A2S2PX43_9HEMI</name>
<accession>A0A2S2PX43</accession>
<protein>
    <submittedName>
        <fullName evidence="2">Uncharacterized protein</fullName>
    </submittedName>
</protein>
<organism evidence="2">
    <name type="scientific">Sipha flava</name>
    <name type="common">yellow sugarcane aphid</name>
    <dbReference type="NCBI Taxonomy" id="143950"/>
    <lineage>
        <taxon>Eukaryota</taxon>
        <taxon>Metazoa</taxon>
        <taxon>Ecdysozoa</taxon>
        <taxon>Arthropoda</taxon>
        <taxon>Hexapoda</taxon>
        <taxon>Insecta</taxon>
        <taxon>Pterygota</taxon>
        <taxon>Neoptera</taxon>
        <taxon>Paraneoptera</taxon>
        <taxon>Hemiptera</taxon>
        <taxon>Sternorrhyncha</taxon>
        <taxon>Aphidomorpha</taxon>
        <taxon>Aphidoidea</taxon>
        <taxon>Aphididae</taxon>
        <taxon>Sipha</taxon>
    </lineage>
</organism>